<feature type="region of interest" description="Disordered" evidence="20">
    <location>
        <begin position="722"/>
        <end position="764"/>
    </location>
</feature>
<dbReference type="Gene3D" id="1.10.150.110">
    <property type="entry name" value="DNA polymerase beta, N-terminal domain-like"/>
    <property type="match status" value="1"/>
</dbReference>
<dbReference type="InterPro" id="IPR036420">
    <property type="entry name" value="BRCT_dom_sf"/>
</dbReference>
<dbReference type="PRINTS" id="PR00870">
    <property type="entry name" value="DNAPOLXBETA"/>
</dbReference>
<dbReference type="Pfam" id="PF14791">
    <property type="entry name" value="DNA_pol_B_thumb"/>
    <property type="match status" value="1"/>
</dbReference>
<keyword evidence="7" id="KW-0808">Transferase</keyword>
<keyword evidence="24" id="KW-1185">Reference proteome</keyword>
<evidence type="ECO:0000256" key="16">
    <source>
        <dbReference type="ARBA" id="ARBA00023239"/>
    </source>
</evidence>
<feature type="active site" description="Nucleophile; Schiff-base intermediate with DNA; for 5'-dRP lyase activity" evidence="19">
    <location>
        <position position="303"/>
    </location>
</feature>
<dbReference type="GO" id="GO:0006303">
    <property type="term" value="P:double-strand break repair via nonhomologous end joining"/>
    <property type="evidence" value="ECO:0007669"/>
    <property type="project" value="TreeGrafter"/>
</dbReference>
<protein>
    <recommendedName>
        <fullName evidence="5">DNA polymerase lambda</fullName>
        <ecNumber evidence="4">2.7.7.7</ecNumber>
    </recommendedName>
</protein>
<feature type="compositionally biased region" description="Basic and acidic residues" evidence="20">
    <location>
        <begin position="737"/>
        <end position="758"/>
    </location>
</feature>
<keyword evidence="13" id="KW-0238">DNA-binding</keyword>
<keyword evidence="11" id="KW-0227">DNA damage</keyword>
<dbReference type="InterPro" id="IPR037160">
    <property type="entry name" value="DNA_Pol_thumb_sf"/>
</dbReference>
<dbReference type="InterPro" id="IPR029398">
    <property type="entry name" value="PolB_thumb"/>
</dbReference>
<evidence type="ECO:0000256" key="10">
    <source>
        <dbReference type="ARBA" id="ARBA00022723"/>
    </source>
</evidence>
<dbReference type="SUPFAM" id="SSF47802">
    <property type="entry name" value="DNA polymerase beta, N-terminal domain-like"/>
    <property type="match status" value="1"/>
</dbReference>
<evidence type="ECO:0000256" key="6">
    <source>
        <dbReference type="ARBA" id="ARBA00022634"/>
    </source>
</evidence>
<comment type="similarity">
    <text evidence="3">Belongs to the DNA polymerase type-X family.</text>
</comment>
<dbReference type="Gene3D" id="3.30.460.10">
    <property type="entry name" value="Beta Polymerase, domain 2"/>
    <property type="match status" value="1"/>
</dbReference>
<reference evidence="23 24" key="1">
    <citation type="submission" date="2019-02" db="EMBL/GenBank/DDBJ databases">
        <title>Opniocepnalus argus genome.</title>
        <authorList>
            <person name="Zhou C."/>
            <person name="Xiao S."/>
        </authorList>
    </citation>
    <scope>NUCLEOTIDE SEQUENCE [LARGE SCALE GENOMIC DNA]</scope>
    <source>
        <strain evidence="23">OARG1902GOOAL</strain>
        <tissue evidence="23">Muscle</tissue>
    </source>
</reference>
<feature type="transmembrane region" description="Helical" evidence="21">
    <location>
        <begin position="561"/>
        <end position="579"/>
    </location>
</feature>
<keyword evidence="12" id="KW-0239">DNA-directed DNA polymerase</keyword>
<dbReference type="InterPro" id="IPR010996">
    <property type="entry name" value="HHH_MUS81"/>
</dbReference>
<keyword evidence="17" id="KW-0539">Nucleus</keyword>
<comment type="subcellular location">
    <subcellularLocation>
        <location evidence="2">Nucleus</location>
    </subcellularLocation>
</comment>
<comment type="catalytic activity">
    <reaction evidence="18">
        <text>DNA(n) + a 2'-deoxyribonucleoside 5'-triphosphate = DNA(n+1) + diphosphate</text>
        <dbReference type="Rhea" id="RHEA:22508"/>
        <dbReference type="Rhea" id="RHEA-COMP:17339"/>
        <dbReference type="Rhea" id="RHEA-COMP:17340"/>
        <dbReference type="ChEBI" id="CHEBI:33019"/>
        <dbReference type="ChEBI" id="CHEBI:61560"/>
        <dbReference type="ChEBI" id="CHEBI:173112"/>
        <dbReference type="EC" id="2.7.7.7"/>
    </reaction>
</comment>
<feature type="domain" description="BRCT" evidence="22">
    <location>
        <begin position="37"/>
        <end position="133"/>
    </location>
</feature>
<dbReference type="InterPro" id="IPR002008">
    <property type="entry name" value="DNA_pol_X_beta-like"/>
</dbReference>
<accession>A0A6G1PAH5</accession>
<evidence type="ECO:0000256" key="8">
    <source>
        <dbReference type="ARBA" id="ARBA00022695"/>
    </source>
</evidence>
<keyword evidence="15" id="KW-0464">Manganese</keyword>
<evidence type="ECO:0000256" key="9">
    <source>
        <dbReference type="ARBA" id="ARBA00022705"/>
    </source>
</evidence>
<dbReference type="Gene3D" id="3.30.210.10">
    <property type="entry name" value="DNA polymerase, thumb domain"/>
    <property type="match status" value="1"/>
</dbReference>
<dbReference type="SMART" id="SM00483">
    <property type="entry name" value="POLXc"/>
    <property type="match status" value="1"/>
</dbReference>
<dbReference type="CDD" id="cd00141">
    <property type="entry name" value="NT_POLXc"/>
    <property type="match status" value="1"/>
</dbReference>
<keyword evidence="14" id="KW-0234">DNA repair</keyword>
<dbReference type="Pfam" id="PF14792">
    <property type="entry name" value="DNA_pol_B_palm"/>
    <property type="match status" value="1"/>
</dbReference>
<reference evidence="24" key="2">
    <citation type="submission" date="2019-02" db="EMBL/GenBank/DDBJ databases">
        <title>Opniocepnalus argus Var Kimnra genome.</title>
        <authorList>
            <person name="Zhou C."/>
            <person name="Xiao S."/>
        </authorList>
    </citation>
    <scope>NUCLEOTIDE SEQUENCE [LARGE SCALE GENOMIC DNA]</scope>
</reference>
<evidence type="ECO:0000256" key="4">
    <source>
        <dbReference type="ARBA" id="ARBA00012417"/>
    </source>
</evidence>
<evidence type="ECO:0000256" key="19">
    <source>
        <dbReference type="PIRSR" id="PIRSR622312-50"/>
    </source>
</evidence>
<dbReference type="InterPro" id="IPR018944">
    <property type="entry name" value="DNA_pol_lambd_fingers_domain"/>
</dbReference>
<dbReference type="EMBL" id="CM015714">
    <property type="protein sequence ID" value="KAF3687300.1"/>
    <property type="molecule type" value="Genomic_DNA"/>
</dbReference>
<dbReference type="PROSITE" id="PS50172">
    <property type="entry name" value="BRCT"/>
    <property type="match status" value="1"/>
</dbReference>
<organism evidence="23 24">
    <name type="scientific">Channa argus</name>
    <name type="common">Northern snakehead</name>
    <name type="synonym">Ophicephalus argus</name>
    <dbReference type="NCBI Taxonomy" id="215402"/>
    <lineage>
        <taxon>Eukaryota</taxon>
        <taxon>Metazoa</taxon>
        <taxon>Chordata</taxon>
        <taxon>Craniata</taxon>
        <taxon>Vertebrata</taxon>
        <taxon>Euteleostomi</taxon>
        <taxon>Actinopterygii</taxon>
        <taxon>Neopterygii</taxon>
        <taxon>Teleostei</taxon>
        <taxon>Neoteleostei</taxon>
        <taxon>Acanthomorphata</taxon>
        <taxon>Anabantaria</taxon>
        <taxon>Anabantiformes</taxon>
        <taxon>Channoidei</taxon>
        <taxon>Channidae</taxon>
        <taxon>Channa</taxon>
    </lineage>
</organism>
<dbReference type="Gene3D" id="1.10.150.20">
    <property type="entry name" value="5' to 3' exonuclease, C-terminal subdomain"/>
    <property type="match status" value="1"/>
</dbReference>
<dbReference type="GO" id="GO:0003677">
    <property type="term" value="F:DNA binding"/>
    <property type="evidence" value="ECO:0007669"/>
    <property type="project" value="UniProtKB-KW"/>
</dbReference>
<keyword evidence="21" id="KW-0472">Membrane</keyword>
<dbReference type="FunFam" id="1.10.150.110:FF:000004">
    <property type="entry name" value="DNA polymerase lambda"/>
    <property type="match status" value="1"/>
</dbReference>
<dbReference type="InterPro" id="IPR027421">
    <property type="entry name" value="DNA_pol_lamdba_lyase_dom_sf"/>
</dbReference>
<dbReference type="InterPro" id="IPR019843">
    <property type="entry name" value="DNA_pol-X_BS"/>
</dbReference>
<dbReference type="InterPro" id="IPR002054">
    <property type="entry name" value="DNA-dir_DNA_pol_X"/>
</dbReference>
<keyword evidence="6" id="KW-0237">DNA synthesis</keyword>
<dbReference type="GO" id="GO:0003887">
    <property type="term" value="F:DNA-directed DNA polymerase activity"/>
    <property type="evidence" value="ECO:0007669"/>
    <property type="project" value="UniProtKB-KW"/>
</dbReference>
<sequence>MEPRHGIMKAFPKVKRARVQLGKDEPQLKKKPDECVVTGNTFNGVTVYILPAGIGNARCQIFQRQIHQNGGHTESALCPSVTHVVVDDNMDSDRALRLLKADRMPSGVQLVKCTWLSLCISEKELLDVTSYSLVSPERASKTQHKNITEELLNVEPAAEALEPVFHQNKQEETINMAVSDNKEEQVEDDGVSQRDLEALITGHHPEEETPGPSLDHGPDLIAQKAVSGKWVCAQSSMSKSHNFNKHITDKLEVLAKAYTHQGDKWRALSYSKAVNALKSYHKPISSYQEACQIPGIGKSMADKIDEIMESGHLRKLDHIGDAVPVLELFTNIWGAGAKTAQLWYQQGFRTLEDIRTKAHLSSTQKIGLKYYQDFLDRMPREEAAAIEKVVKDAVQAVDPGLVAMACGSFRREKATCGDVDVLITHPDGQSHKGVFSKVLHSLHDSGFLKDDLVNQEENGEQKKYMGVCCLPGPDRRHRRLDIIVVPYKEFACAIMYFTGSAHFNRSMRALAKTKNMSLSEHSLNKDVSLLHCEGVNNQSYICESGHCCGESQCCSYYYELWWFWLVWAIIFILSCCCVCHHRRTKHRLQQQQRQHEINLIAYREAHSYPSVPFYFRFLPNYLLPDYEEVVNRPPTPPPPYSALHPGPSSVGSSPLASEQQEGHCQTIQPTPVPPVSDSLCSRPSREEPHPPTLDFRPKPDNKPIQTAQDSGMILLSGGLSEEGLTSQEKGSRSGGESCKDPLLKDLSDSPAEDKDRLPSGRRRRFTGDSGIEVCVCGTHGSSGGIGASRTGHEERELRELDSLLGCKGGDEEEGEEEVGEFCDSCGHRAFLSMEEEQVLGELERRAARGPSGPPQTGHPIGSGSLHPPVCLLLHTISEQDGLHHSPSTEPQG</sequence>
<dbReference type="EC" id="2.7.7.7" evidence="4"/>
<dbReference type="FunFam" id="1.10.150.20:FF:000010">
    <property type="entry name" value="DNA polymerase lambda"/>
    <property type="match status" value="1"/>
</dbReference>
<dbReference type="SUPFAM" id="SSF81301">
    <property type="entry name" value="Nucleotidyltransferase"/>
    <property type="match status" value="1"/>
</dbReference>
<evidence type="ECO:0000256" key="7">
    <source>
        <dbReference type="ARBA" id="ARBA00022679"/>
    </source>
</evidence>
<evidence type="ECO:0000256" key="1">
    <source>
        <dbReference type="ARBA" id="ARBA00001936"/>
    </source>
</evidence>
<evidence type="ECO:0000256" key="21">
    <source>
        <dbReference type="SAM" id="Phobius"/>
    </source>
</evidence>
<feature type="compositionally biased region" description="Basic and acidic residues" evidence="20">
    <location>
        <begin position="683"/>
        <end position="701"/>
    </location>
</feature>
<gene>
    <name evidence="23" type="ORF">EXN66_Car002972</name>
</gene>
<evidence type="ECO:0000256" key="11">
    <source>
        <dbReference type="ARBA" id="ARBA00022763"/>
    </source>
</evidence>
<proteinExistence type="inferred from homology"/>
<evidence type="ECO:0000256" key="2">
    <source>
        <dbReference type="ARBA" id="ARBA00004123"/>
    </source>
</evidence>
<dbReference type="Pfam" id="PF10391">
    <property type="entry name" value="DNA_pol_lambd_f"/>
    <property type="match status" value="1"/>
</dbReference>
<evidence type="ECO:0000256" key="20">
    <source>
        <dbReference type="SAM" id="MobiDB-lite"/>
    </source>
</evidence>
<dbReference type="InterPro" id="IPR001357">
    <property type="entry name" value="BRCT_dom"/>
</dbReference>
<feature type="region of interest" description="Disordered" evidence="20">
    <location>
        <begin position="633"/>
        <end position="706"/>
    </location>
</feature>
<dbReference type="GO" id="GO:0005634">
    <property type="term" value="C:nucleus"/>
    <property type="evidence" value="ECO:0007669"/>
    <property type="project" value="UniProtKB-SubCell"/>
</dbReference>
<dbReference type="CDD" id="cd17715">
    <property type="entry name" value="BRCT_polymerase_lambda"/>
    <property type="match status" value="1"/>
</dbReference>
<keyword evidence="9" id="KW-0235">DNA replication</keyword>
<evidence type="ECO:0000256" key="5">
    <source>
        <dbReference type="ARBA" id="ARBA00016513"/>
    </source>
</evidence>
<dbReference type="PANTHER" id="PTHR11276">
    <property type="entry name" value="DNA POLYMERASE TYPE-X FAMILY MEMBER"/>
    <property type="match status" value="1"/>
</dbReference>
<keyword evidence="21" id="KW-1133">Transmembrane helix</keyword>
<evidence type="ECO:0000256" key="3">
    <source>
        <dbReference type="ARBA" id="ARBA00008323"/>
    </source>
</evidence>
<dbReference type="FunFam" id="3.30.460.10:FF:000020">
    <property type="entry name" value="DNA polymerase lambda"/>
    <property type="match status" value="1"/>
</dbReference>
<keyword evidence="16" id="KW-0456">Lyase</keyword>
<dbReference type="AlphaFoldDB" id="A0A6G1PAH5"/>
<dbReference type="SUPFAM" id="SSF81585">
    <property type="entry name" value="PsbU/PolX domain-like"/>
    <property type="match status" value="1"/>
</dbReference>
<dbReference type="PANTHER" id="PTHR11276:SF28">
    <property type="entry name" value="DNA POLYMERASE LAMBDA"/>
    <property type="match status" value="1"/>
</dbReference>
<dbReference type="GO" id="GO:0006260">
    <property type="term" value="P:DNA replication"/>
    <property type="evidence" value="ECO:0007669"/>
    <property type="project" value="UniProtKB-KW"/>
</dbReference>
<evidence type="ECO:0000256" key="15">
    <source>
        <dbReference type="ARBA" id="ARBA00023211"/>
    </source>
</evidence>
<dbReference type="InterPro" id="IPR043519">
    <property type="entry name" value="NT_sf"/>
</dbReference>
<dbReference type="Pfam" id="PF14716">
    <property type="entry name" value="HHH_8"/>
    <property type="match status" value="1"/>
</dbReference>
<dbReference type="PRINTS" id="PR00869">
    <property type="entry name" value="DNAPOLX"/>
</dbReference>
<dbReference type="Proteomes" id="UP000503349">
    <property type="component" value="Chromosome 3"/>
</dbReference>
<evidence type="ECO:0000259" key="22">
    <source>
        <dbReference type="PROSITE" id="PS50172"/>
    </source>
</evidence>
<evidence type="ECO:0000256" key="14">
    <source>
        <dbReference type="ARBA" id="ARBA00023204"/>
    </source>
</evidence>
<dbReference type="SUPFAM" id="SSF52113">
    <property type="entry name" value="BRCT domain"/>
    <property type="match status" value="1"/>
</dbReference>
<dbReference type="GO" id="GO:0016829">
    <property type="term" value="F:lyase activity"/>
    <property type="evidence" value="ECO:0007669"/>
    <property type="project" value="UniProtKB-KW"/>
</dbReference>
<evidence type="ECO:0000256" key="12">
    <source>
        <dbReference type="ARBA" id="ARBA00022932"/>
    </source>
</evidence>
<evidence type="ECO:0000313" key="24">
    <source>
        <dbReference type="Proteomes" id="UP000503349"/>
    </source>
</evidence>
<evidence type="ECO:0000256" key="17">
    <source>
        <dbReference type="ARBA" id="ARBA00023242"/>
    </source>
</evidence>
<dbReference type="GO" id="GO:0046872">
    <property type="term" value="F:metal ion binding"/>
    <property type="evidence" value="ECO:0007669"/>
    <property type="project" value="UniProtKB-KW"/>
</dbReference>
<name>A0A6G1PAH5_CHAAH</name>
<feature type="compositionally biased region" description="Polar residues" evidence="20">
    <location>
        <begin position="649"/>
        <end position="669"/>
    </location>
</feature>
<keyword evidence="21" id="KW-0812">Transmembrane</keyword>
<comment type="cofactor">
    <cofactor evidence="1">
        <name>Mn(2+)</name>
        <dbReference type="ChEBI" id="CHEBI:29035"/>
    </cofactor>
</comment>
<dbReference type="Pfam" id="PF00533">
    <property type="entry name" value="BRCT"/>
    <property type="match status" value="1"/>
</dbReference>
<keyword evidence="8" id="KW-0548">Nucleotidyltransferase</keyword>
<feature type="region of interest" description="Disordered" evidence="20">
    <location>
        <begin position="842"/>
        <end position="867"/>
    </location>
</feature>
<evidence type="ECO:0000256" key="13">
    <source>
        <dbReference type="ARBA" id="ARBA00023125"/>
    </source>
</evidence>
<dbReference type="FunFam" id="3.40.50.10190:FF:000031">
    <property type="entry name" value="DNA polymerase"/>
    <property type="match status" value="1"/>
</dbReference>
<dbReference type="InterPro" id="IPR021684">
    <property type="entry name" value="WBP1-like"/>
</dbReference>
<keyword evidence="10" id="KW-0479">Metal-binding</keyword>
<dbReference type="Gene3D" id="3.40.50.10190">
    <property type="entry name" value="BRCT domain"/>
    <property type="match status" value="1"/>
</dbReference>
<dbReference type="Pfam" id="PF11669">
    <property type="entry name" value="WBP-1"/>
    <property type="match status" value="1"/>
</dbReference>
<dbReference type="InterPro" id="IPR028207">
    <property type="entry name" value="DNA_pol_B_palm_palm"/>
</dbReference>
<dbReference type="PROSITE" id="PS00522">
    <property type="entry name" value="DNA_POLYMERASE_X"/>
    <property type="match status" value="1"/>
</dbReference>
<evidence type="ECO:0000256" key="18">
    <source>
        <dbReference type="ARBA" id="ARBA00049244"/>
    </source>
</evidence>
<dbReference type="InterPro" id="IPR022312">
    <property type="entry name" value="DNA_pol_X"/>
</dbReference>
<evidence type="ECO:0000313" key="23">
    <source>
        <dbReference type="EMBL" id="KAF3687300.1"/>
    </source>
</evidence>